<evidence type="ECO:0000313" key="7">
    <source>
        <dbReference type="EMBL" id="CAG8483119.1"/>
    </source>
</evidence>
<feature type="transmembrane region" description="Helical" evidence="6">
    <location>
        <begin position="137"/>
        <end position="156"/>
    </location>
</feature>
<feature type="region of interest" description="Disordered" evidence="5">
    <location>
        <begin position="1"/>
        <end position="23"/>
    </location>
</feature>
<sequence>MGIRETHTTARQQPRAASQKPTIPSSITDTLKLCIKYFWCGVKDAFAWPSSLIVVYMSSTIRNRALKCFTLNGAIFLGSILFFNRVVLPMLYTLQAKPESGYQEKGLEKGEFEMEGKVKHSLFVTAMLGLFVKSAYQLFWIYPVFLLSFILNAIWYQQIADKAYSLCYGQPVVRKMSYFRIPRIIADEVYRALLVMNYVAIAILVYGIPLIGPVVSFIFFCWIYAFYSFEYKWTAEGWNLEQRINYFEERWAYFAGFGMQVLLLMRV</sequence>
<dbReference type="GO" id="GO:0016236">
    <property type="term" value="P:macroautophagy"/>
    <property type="evidence" value="ECO:0007669"/>
    <property type="project" value="TreeGrafter"/>
</dbReference>
<organism evidence="7 8">
    <name type="scientific">Paraglomus brasilianum</name>
    <dbReference type="NCBI Taxonomy" id="144538"/>
    <lineage>
        <taxon>Eukaryota</taxon>
        <taxon>Fungi</taxon>
        <taxon>Fungi incertae sedis</taxon>
        <taxon>Mucoromycota</taxon>
        <taxon>Glomeromycotina</taxon>
        <taxon>Glomeromycetes</taxon>
        <taxon>Paraglomerales</taxon>
        <taxon>Paraglomeraceae</taxon>
        <taxon>Paraglomus</taxon>
    </lineage>
</organism>
<dbReference type="GO" id="GO:0016020">
    <property type="term" value="C:membrane"/>
    <property type="evidence" value="ECO:0007669"/>
    <property type="project" value="UniProtKB-SubCell"/>
</dbReference>
<dbReference type="InterPro" id="IPR059112">
    <property type="entry name" value="CysZ/EI24"/>
</dbReference>
<comment type="caution">
    <text evidence="7">The sequence shown here is derived from an EMBL/GenBank/DDBJ whole genome shotgun (WGS) entry which is preliminary data.</text>
</comment>
<feature type="transmembrane region" description="Helical" evidence="6">
    <location>
        <begin position="198"/>
        <end position="227"/>
    </location>
</feature>
<dbReference type="AlphaFoldDB" id="A0A9N8WH29"/>
<dbReference type="GO" id="GO:0005783">
    <property type="term" value="C:endoplasmic reticulum"/>
    <property type="evidence" value="ECO:0007669"/>
    <property type="project" value="TreeGrafter"/>
</dbReference>
<evidence type="ECO:0000256" key="2">
    <source>
        <dbReference type="ARBA" id="ARBA00022692"/>
    </source>
</evidence>
<dbReference type="OrthoDB" id="266518at2759"/>
<protein>
    <submittedName>
        <fullName evidence="7">5279_t:CDS:1</fullName>
    </submittedName>
</protein>
<evidence type="ECO:0000256" key="4">
    <source>
        <dbReference type="ARBA" id="ARBA00023136"/>
    </source>
</evidence>
<evidence type="ECO:0000256" key="1">
    <source>
        <dbReference type="ARBA" id="ARBA00004141"/>
    </source>
</evidence>
<evidence type="ECO:0000313" key="8">
    <source>
        <dbReference type="Proteomes" id="UP000789739"/>
    </source>
</evidence>
<keyword evidence="4 6" id="KW-0472">Membrane</keyword>
<proteinExistence type="predicted"/>
<evidence type="ECO:0000256" key="3">
    <source>
        <dbReference type="ARBA" id="ARBA00022989"/>
    </source>
</evidence>
<evidence type="ECO:0000256" key="6">
    <source>
        <dbReference type="SAM" id="Phobius"/>
    </source>
</evidence>
<reference evidence="7" key="1">
    <citation type="submission" date="2021-06" db="EMBL/GenBank/DDBJ databases">
        <authorList>
            <person name="Kallberg Y."/>
            <person name="Tangrot J."/>
            <person name="Rosling A."/>
        </authorList>
    </citation>
    <scope>NUCLEOTIDE SEQUENCE</scope>
    <source>
        <strain evidence="7">BR232B</strain>
    </source>
</reference>
<dbReference type="Proteomes" id="UP000789739">
    <property type="component" value="Unassembled WGS sequence"/>
</dbReference>
<keyword evidence="3 6" id="KW-1133">Transmembrane helix</keyword>
<dbReference type="PANTHER" id="PTHR21389">
    <property type="entry name" value="P53 INDUCED PROTEIN"/>
    <property type="match status" value="1"/>
</dbReference>
<evidence type="ECO:0000256" key="5">
    <source>
        <dbReference type="SAM" id="MobiDB-lite"/>
    </source>
</evidence>
<dbReference type="PANTHER" id="PTHR21389:SF0">
    <property type="entry name" value="ETOPOSIDE-INDUCED PROTEIN 2.4 HOMOLOG"/>
    <property type="match status" value="1"/>
</dbReference>
<accession>A0A9N8WH29</accession>
<keyword evidence="8" id="KW-1185">Reference proteome</keyword>
<dbReference type="Pfam" id="PF07264">
    <property type="entry name" value="EI24"/>
    <property type="match status" value="1"/>
</dbReference>
<gene>
    <name evidence="7" type="ORF">PBRASI_LOCUS1691</name>
</gene>
<feature type="transmembrane region" description="Helical" evidence="6">
    <location>
        <begin position="69"/>
        <end position="92"/>
    </location>
</feature>
<keyword evidence="2 6" id="KW-0812">Transmembrane</keyword>
<dbReference type="EMBL" id="CAJVPI010000116">
    <property type="protein sequence ID" value="CAG8483119.1"/>
    <property type="molecule type" value="Genomic_DNA"/>
</dbReference>
<feature type="compositionally biased region" description="Polar residues" evidence="5">
    <location>
        <begin position="9"/>
        <end position="23"/>
    </location>
</feature>
<comment type="subcellular location">
    <subcellularLocation>
        <location evidence="1">Membrane</location>
        <topology evidence="1">Multi-pass membrane protein</topology>
    </subcellularLocation>
</comment>
<name>A0A9N8WH29_9GLOM</name>